<reference evidence="5 6" key="1">
    <citation type="submission" date="2021-08" db="EMBL/GenBank/DDBJ databases">
        <authorList>
            <person name="Tuo L."/>
        </authorList>
    </citation>
    <scope>NUCLEOTIDE SEQUENCE [LARGE SCALE GENOMIC DNA]</scope>
    <source>
        <strain evidence="5 6">JCM 31229</strain>
    </source>
</reference>
<evidence type="ECO:0000313" key="6">
    <source>
        <dbReference type="Proteomes" id="UP000706039"/>
    </source>
</evidence>
<comment type="caution">
    <text evidence="5">The sequence shown here is derived from an EMBL/GenBank/DDBJ whole genome shotgun (WGS) entry which is preliminary data.</text>
</comment>
<evidence type="ECO:0000259" key="4">
    <source>
        <dbReference type="PROSITE" id="PS01124"/>
    </source>
</evidence>
<keyword evidence="6" id="KW-1185">Reference proteome</keyword>
<dbReference type="PANTHER" id="PTHR11019">
    <property type="entry name" value="HTH-TYPE TRANSCRIPTIONAL REGULATOR NIMR"/>
    <property type="match status" value="1"/>
</dbReference>
<dbReference type="EMBL" id="JAINVV010000004">
    <property type="protein sequence ID" value="MBY8822077.1"/>
    <property type="molecule type" value="Genomic_DNA"/>
</dbReference>
<dbReference type="InterPro" id="IPR009057">
    <property type="entry name" value="Homeodomain-like_sf"/>
</dbReference>
<dbReference type="CDD" id="cd06124">
    <property type="entry name" value="cupin_NimR-like_N"/>
    <property type="match status" value="1"/>
</dbReference>
<sequence length="268" mass="29688">MTSLSETGGRARGKLAADCQHVPRRVAILADDYPPGHLDPVHRHRRGQLIYAMEGVMTVTTDDFSLIVPPQRAVWVPPGIDHTLRCMGPVSLRTLYVDPAERSLPSMCRVIEVSKLLRELILEAARIPVLYDEAGRDGRLVALLLDEIVRTPVTPLSVPMPRRACLARICRTLLDDPAQDAALDRWAVAAGMSRRNFTRAFREETGMAFSAWVRDVRLLKALSLLAMGQSVTRVAFDVGYGSASAFTEMFTRTLGRSPSRYVESFAGE</sequence>
<evidence type="ECO:0000256" key="1">
    <source>
        <dbReference type="ARBA" id="ARBA00023015"/>
    </source>
</evidence>
<feature type="domain" description="HTH araC/xylS-type" evidence="4">
    <location>
        <begin position="167"/>
        <end position="264"/>
    </location>
</feature>
<dbReference type="PROSITE" id="PS01124">
    <property type="entry name" value="HTH_ARAC_FAMILY_2"/>
    <property type="match status" value="1"/>
</dbReference>
<keyword evidence="1" id="KW-0805">Transcription regulation</keyword>
<dbReference type="InterPro" id="IPR011051">
    <property type="entry name" value="RmlC_Cupin_sf"/>
</dbReference>
<dbReference type="InterPro" id="IPR014710">
    <property type="entry name" value="RmlC-like_jellyroll"/>
</dbReference>
<evidence type="ECO:0000256" key="3">
    <source>
        <dbReference type="ARBA" id="ARBA00023163"/>
    </source>
</evidence>
<dbReference type="PANTHER" id="PTHR11019:SF159">
    <property type="entry name" value="TRANSCRIPTIONAL REGULATOR-RELATED"/>
    <property type="match status" value="1"/>
</dbReference>
<gene>
    <name evidence="5" type="ORF">K7G82_07225</name>
</gene>
<dbReference type="Gene3D" id="1.10.10.60">
    <property type="entry name" value="Homeodomain-like"/>
    <property type="match status" value="1"/>
</dbReference>
<evidence type="ECO:0000256" key="2">
    <source>
        <dbReference type="ARBA" id="ARBA00023125"/>
    </source>
</evidence>
<dbReference type="SUPFAM" id="SSF46689">
    <property type="entry name" value="Homeodomain-like"/>
    <property type="match status" value="1"/>
</dbReference>
<dbReference type="InterPro" id="IPR018062">
    <property type="entry name" value="HTH_AraC-typ_CS"/>
</dbReference>
<proteinExistence type="predicted"/>
<keyword evidence="3" id="KW-0804">Transcription</keyword>
<dbReference type="InterPro" id="IPR013096">
    <property type="entry name" value="Cupin_2"/>
</dbReference>
<protein>
    <submittedName>
        <fullName evidence="5">Helix-turn-helix transcriptional regulator</fullName>
    </submittedName>
</protein>
<dbReference type="SUPFAM" id="SSF51182">
    <property type="entry name" value="RmlC-like cupins"/>
    <property type="match status" value="1"/>
</dbReference>
<name>A0ABS7PNQ4_9SPHN</name>
<dbReference type="Pfam" id="PF07883">
    <property type="entry name" value="Cupin_2"/>
    <property type="match status" value="1"/>
</dbReference>
<dbReference type="RefSeq" id="WP_222989186.1">
    <property type="nucleotide sequence ID" value="NZ_JAINVV010000004.1"/>
</dbReference>
<dbReference type="SMART" id="SM00342">
    <property type="entry name" value="HTH_ARAC"/>
    <property type="match status" value="1"/>
</dbReference>
<keyword evidence="2" id="KW-0238">DNA-binding</keyword>
<dbReference type="InterPro" id="IPR018060">
    <property type="entry name" value="HTH_AraC"/>
</dbReference>
<accession>A0ABS7PNQ4</accession>
<dbReference type="Pfam" id="PF12833">
    <property type="entry name" value="HTH_18"/>
    <property type="match status" value="1"/>
</dbReference>
<evidence type="ECO:0000313" key="5">
    <source>
        <dbReference type="EMBL" id="MBY8822077.1"/>
    </source>
</evidence>
<organism evidence="5 6">
    <name type="scientific">Sphingomonas colocasiae</name>
    <dbReference type="NCBI Taxonomy" id="1848973"/>
    <lineage>
        <taxon>Bacteria</taxon>
        <taxon>Pseudomonadati</taxon>
        <taxon>Pseudomonadota</taxon>
        <taxon>Alphaproteobacteria</taxon>
        <taxon>Sphingomonadales</taxon>
        <taxon>Sphingomonadaceae</taxon>
        <taxon>Sphingomonas</taxon>
    </lineage>
</organism>
<dbReference type="Proteomes" id="UP000706039">
    <property type="component" value="Unassembled WGS sequence"/>
</dbReference>
<dbReference type="PROSITE" id="PS00041">
    <property type="entry name" value="HTH_ARAC_FAMILY_1"/>
    <property type="match status" value="1"/>
</dbReference>
<dbReference type="Gene3D" id="2.60.120.10">
    <property type="entry name" value="Jelly Rolls"/>
    <property type="match status" value="1"/>
</dbReference>